<dbReference type="Pfam" id="PF00149">
    <property type="entry name" value="Metallophos"/>
    <property type="match status" value="1"/>
</dbReference>
<evidence type="ECO:0000313" key="3">
    <source>
        <dbReference type="Proteomes" id="UP000078390"/>
    </source>
</evidence>
<name>A0A179D3C3_9BACT</name>
<dbReference type="OrthoDB" id="5380150at2"/>
<dbReference type="GO" id="GO:0008419">
    <property type="term" value="F:RNA lariat debranching enzyme activity"/>
    <property type="evidence" value="ECO:0007669"/>
    <property type="project" value="TreeGrafter"/>
</dbReference>
<dbReference type="SUPFAM" id="SSF56300">
    <property type="entry name" value="Metallo-dependent phosphatases"/>
    <property type="match status" value="1"/>
</dbReference>
<dbReference type="Gene3D" id="3.60.21.10">
    <property type="match status" value="1"/>
</dbReference>
<comment type="caution">
    <text evidence="2">The sequence shown here is derived from an EMBL/GenBank/DDBJ whole genome shotgun (WGS) entry which is preliminary data.</text>
</comment>
<evidence type="ECO:0000313" key="2">
    <source>
        <dbReference type="EMBL" id="OAQ20301.1"/>
    </source>
</evidence>
<dbReference type="EMBL" id="LWLG01000013">
    <property type="protein sequence ID" value="OAQ20301.1"/>
    <property type="molecule type" value="Genomic_DNA"/>
</dbReference>
<dbReference type="PANTHER" id="PTHR12849:SF0">
    <property type="entry name" value="LARIAT DEBRANCHING ENZYME"/>
    <property type="match status" value="1"/>
</dbReference>
<dbReference type="STRING" id="999894.TDIS_1656"/>
<dbReference type="PANTHER" id="PTHR12849">
    <property type="entry name" value="RNA LARIAT DEBRANCHING ENZYME"/>
    <property type="match status" value="1"/>
</dbReference>
<dbReference type="Proteomes" id="UP000078390">
    <property type="component" value="Unassembled WGS sequence"/>
</dbReference>
<dbReference type="RefSeq" id="WP_068671198.1">
    <property type="nucleotide sequence ID" value="NZ_LWLG01000013.1"/>
</dbReference>
<reference evidence="2 3" key="1">
    <citation type="submission" date="2016-04" db="EMBL/GenBank/DDBJ databases">
        <title>Genome analysis of Thermosulfurimonas dismutans, the first thermophilic sulfur-disproportionating bacterium of the phylum Thermodesulfobacteria.</title>
        <authorList>
            <person name="Mardanov A.V."/>
            <person name="Beletsky A.V."/>
            <person name="Kadnikov V.V."/>
            <person name="Slobodkin A.I."/>
            <person name="Ravin N.V."/>
        </authorList>
    </citation>
    <scope>NUCLEOTIDE SEQUENCE [LARGE SCALE GENOMIC DNA]</scope>
    <source>
        <strain evidence="2 3">S95</strain>
    </source>
</reference>
<dbReference type="InterPro" id="IPR029052">
    <property type="entry name" value="Metallo-depent_PP-like"/>
</dbReference>
<dbReference type="AlphaFoldDB" id="A0A179D3C3"/>
<keyword evidence="3" id="KW-1185">Reference proteome</keyword>
<proteinExistence type="predicted"/>
<dbReference type="GO" id="GO:0000398">
    <property type="term" value="P:mRNA splicing, via spliceosome"/>
    <property type="evidence" value="ECO:0007669"/>
    <property type="project" value="TreeGrafter"/>
</dbReference>
<sequence length="240" mass="27685">MLAFAADIHGEWRRLYENLPQEVEAVFICGDAEMVRSEEDLALIPAPKKHLKLGDFHFFWERGEVPVPTYVLLGNHEPYLWLWEHEKNGPTEVIKNLWVLARSGVIELCGLKIAYLGRVFAPTTYFEGRVWNPEKDKRSKKSKLASRFTPEDVERLISEAAKVEDVDVLALHENPNYCKDARGREVYRNIVELVRPKLIICGHMHRLLLETFSGVPIFGLPYGIPVTWQKIECSMENTNL</sequence>
<organism evidence="2 3">
    <name type="scientific">Thermosulfurimonas dismutans</name>
    <dbReference type="NCBI Taxonomy" id="999894"/>
    <lineage>
        <taxon>Bacteria</taxon>
        <taxon>Pseudomonadati</taxon>
        <taxon>Thermodesulfobacteriota</taxon>
        <taxon>Thermodesulfobacteria</taxon>
        <taxon>Thermodesulfobacteriales</taxon>
        <taxon>Thermodesulfobacteriaceae</taxon>
        <taxon>Thermosulfurimonas</taxon>
    </lineage>
</organism>
<dbReference type="InterPro" id="IPR004843">
    <property type="entry name" value="Calcineurin-like_PHP"/>
</dbReference>
<protein>
    <submittedName>
        <fullName evidence="2">RNA lariat debranching enzyme</fullName>
    </submittedName>
</protein>
<evidence type="ECO:0000259" key="1">
    <source>
        <dbReference type="Pfam" id="PF00149"/>
    </source>
</evidence>
<accession>A0A179D3C3</accession>
<feature type="domain" description="Calcineurin-like phosphoesterase" evidence="1">
    <location>
        <begin position="3"/>
        <end position="206"/>
    </location>
</feature>
<gene>
    <name evidence="2" type="ORF">TDIS_1656</name>
</gene>